<keyword evidence="1" id="KW-1133">Transmembrane helix</keyword>
<protein>
    <recommendedName>
        <fullName evidence="2">DUF6594 domain-containing protein</fullName>
    </recommendedName>
</protein>
<evidence type="ECO:0000313" key="3">
    <source>
        <dbReference type="EMBL" id="EWZ47290.1"/>
    </source>
</evidence>
<feature type="transmembrane region" description="Helical" evidence="1">
    <location>
        <begin position="252"/>
        <end position="270"/>
    </location>
</feature>
<feature type="transmembrane region" description="Helical" evidence="1">
    <location>
        <begin position="282"/>
        <end position="301"/>
    </location>
</feature>
<dbReference type="AlphaFoldDB" id="W9KZ35"/>
<dbReference type="PANTHER" id="PTHR34502:SF4">
    <property type="entry name" value="DUF6594 DOMAIN-CONTAINING PROTEIN"/>
    <property type="match status" value="1"/>
</dbReference>
<dbReference type="VEuPathDB" id="FungiDB:FOZG_03234"/>
<keyword evidence="1" id="KW-0812">Transmembrane</keyword>
<organism evidence="3">
    <name type="scientific">Fusarium oxysporum Fo47</name>
    <dbReference type="NCBI Taxonomy" id="660027"/>
    <lineage>
        <taxon>Eukaryota</taxon>
        <taxon>Fungi</taxon>
        <taxon>Dikarya</taxon>
        <taxon>Ascomycota</taxon>
        <taxon>Pezizomycotina</taxon>
        <taxon>Sordariomycetes</taxon>
        <taxon>Hypocreomycetidae</taxon>
        <taxon>Hypocreales</taxon>
        <taxon>Nectriaceae</taxon>
        <taxon>Fusarium</taxon>
        <taxon>Fusarium oxysporum species complex</taxon>
    </lineage>
</organism>
<feature type="transmembrane region" description="Helical" evidence="1">
    <location>
        <begin position="308"/>
        <end position="326"/>
    </location>
</feature>
<name>W9KZ35_FUSOX</name>
<dbReference type="Proteomes" id="UP000030766">
    <property type="component" value="Unassembled WGS sequence"/>
</dbReference>
<keyword evidence="1" id="KW-0472">Membrane</keyword>
<sequence>MVSEVFGIFSNNNGAASETADVEKHGGQDIQQGPLGFAALSSLMASDGDQELLIFRRFDDISARNLLYLQCELLSIEDRLKKWDRNVLRSRNTKLEEVAYRWEEMVKQAKEGKDEAKEMMELVYQLRSKIKEYHEALELQSRVARLHPPDKRALKVARNELWGGPLETDGLKPSPIVGGKAKDYLDRESDLVSVKAPVETDLLSKTLRAVWPGKVSKPHLILADIDHCTLTYQEETSRDGLSRISRFDERSVAITVATINIIFAIILLVGPITSLSYVSSRAAVLGMICAFTALFAISLGLMTKAKRAEIFAGSAAYTAVLMVYVSNGDFSSGK</sequence>
<dbReference type="EMBL" id="JH717897">
    <property type="protein sequence ID" value="EWZ47290.1"/>
    <property type="molecule type" value="Genomic_DNA"/>
</dbReference>
<reference evidence="3" key="2">
    <citation type="submission" date="2012-06" db="EMBL/GenBank/DDBJ databases">
        <title>Annotation of the Genome Sequence of Fusarium oxysporum Fo47.</title>
        <authorList>
            <consortium name="The Broad Institute Genomics Platform"/>
            <person name="Ma L.-J."/>
            <person name="Corby-Kistler H."/>
            <person name="Broz K."/>
            <person name="Gale L.R."/>
            <person name="Jonkers W."/>
            <person name="O'Donnell K."/>
            <person name="Ploetz R."/>
            <person name="Steinberg C."/>
            <person name="Schwartz D.C."/>
            <person name="VanEtten H."/>
            <person name="Zhou S."/>
            <person name="Young S.K."/>
            <person name="Zeng Q."/>
            <person name="Gargeya S."/>
            <person name="Fitzgerald M."/>
            <person name="Abouelleil A."/>
            <person name="Alvarado L."/>
            <person name="Chapman S.B."/>
            <person name="Gainer-Dewar J."/>
            <person name="Goldberg J."/>
            <person name="Griggs A."/>
            <person name="Gujja S."/>
            <person name="Hansen M."/>
            <person name="Howarth C."/>
            <person name="Imamovic A."/>
            <person name="Ireland A."/>
            <person name="Larimer J."/>
            <person name="McCowan C."/>
            <person name="Murphy C."/>
            <person name="Pearson M."/>
            <person name="Poon T.W."/>
            <person name="Priest M."/>
            <person name="Roberts A."/>
            <person name="Saif S."/>
            <person name="Shea T."/>
            <person name="Sykes S."/>
            <person name="Wortman J."/>
            <person name="Nusbaum C."/>
            <person name="Birren B."/>
        </authorList>
    </citation>
    <scope>NUCLEOTIDE SEQUENCE</scope>
    <source>
        <strain evidence="3">Fo47</strain>
    </source>
</reference>
<dbReference type="InterPro" id="IPR046529">
    <property type="entry name" value="DUF6594"/>
</dbReference>
<accession>W9KZ35</accession>
<dbReference type="Pfam" id="PF20237">
    <property type="entry name" value="DUF6594"/>
    <property type="match status" value="1"/>
</dbReference>
<evidence type="ECO:0000256" key="1">
    <source>
        <dbReference type="SAM" id="Phobius"/>
    </source>
</evidence>
<dbReference type="PANTHER" id="PTHR34502">
    <property type="entry name" value="DUF6594 DOMAIN-CONTAINING PROTEIN-RELATED"/>
    <property type="match status" value="1"/>
</dbReference>
<proteinExistence type="predicted"/>
<feature type="domain" description="DUF6594" evidence="2">
    <location>
        <begin position="38"/>
        <end position="322"/>
    </location>
</feature>
<evidence type="ECO:0000259" key="2">
    <source>
        <dbReference type="Pfam" id="PF20237"/>
    </source>
</evidence>
<reference evidence="3" key="1">
    <citation type="submission" date="2011-06" db="EMBL/GenBank/DDBJ databases">
        <title>The Genome Sequence of Fusarium oxysporum Fo47.</title>
        <authorList>
            <consortium name="The Broad Institute Genome Sequencing Platform"/>
            <person name="Ma L.-J."/>
            <person name="Gale L.R."/>
            <person name="Schwartz D.C."/>
            <person name="Zhou S."/>
            <person name="Corby-Kistler H."/>
            <person name="Young S.K."/>
            <person name="Zeng Q."/>
            <person name="Gargeya S."/>
            <person name="Fitzgerald M."/>
            <person name="Haas B."/>
            <person name="Abouelleil A."/>
            <person name="Alvarado L."/>
            <person name="Arachchi H.M."/>
            <person name="Berlin A."/>
            <person name="Brown A."/>
            <person name="Chapman S.B."/>
            <person name="Chen Z."/>
            <person name="Dunbar C."/>
            <person name="Freedman E."/>
            <person name="Gearin G."/>
            <person name="Gellesch M."/>
            <person name="Goldberg J."/>
            <person name="Griggs A."/>
            <person name="Gujja S."/>
            <person name="Heiman D."/>
            <person name="Howarth C."/>
            <person name="Larson L."/>
            <person name="Lui A."/>
            <person name="MacDonald P.J.P."/>
            <person name="Mehta T."/>
            <person name="Montmayeur A."/>
            <person name="Murphy C."/>
            <person name="Neiman D."/>
            <person name="Pearson M."/>
            <person name="Priest M."/>
            <person name="Roberts A."/>
            <person name="Saif S."/>
            <person name="Shea T."/>
            <person name="Shenoy N."/>
            <person name="Sisk P."/>
            <person name="Stolte C."/>
            <person name="Sykes S."/>
            <person name="Wortman J."/>
            <person name="Nusbaum C."/>
            <person name="Birren B."/>
        </authorList>
    </citation>
    <scope>NUCLEOTIDE SEQUENCE [LARGE SCALE GENOMIC DNA]</scope>
    <source>
        <strain evidence="3">Fo47</strain>
    </source>
</reference>
<gene>
    <name evidence="3" type="ORF">FOZG_03234</name>
</gene>